<gene>
    <name evidence="3" type="ORF">MET9862_00187</name>
</gene>
<feature type="chain" id="PRO_5021342025" evidence="1">
    <location>
        <begin position="29"/>
        <end position="350"/>
    </location>
</feature>
<dbReference type="SUPFAM" id="SSF53474">
    <property type="entry name" value="alpha/beta-Hydrolases"/>
    <property type="match status" value="1"/>
</dbReference>
<dbReference type="PRINTS" id="PR00412">
    <property type="entry name" value="EPOXHYDRLASE"/>
</dbReference>
<organism evidence="3 4">
    <name type="scientific">Methylobacterium symbioticum</name>
    <dbReference type="NCBI Taxonomy" id="2584084"/>
    <lineage>
        <taxon>Bacteria</taxon>
        <taxon>Pseudomonadati</taxon>
        <taxon>Pseudomonadota</taxon>
        <taxon>Alphaproteobacteria</taxon>
        <taxon>Hyphomicrobiales</taxon>
        <taxon>Methylobacteriaceae</taxon>
        <taxon>Methylobacterium</taxon>
    </lineage>
</organism>
<dbReference type="PANTHER" id="PTHR43798">
    <property type="entry name" value="MONOACYLGLYCEROL LIPASE"/>
    <property type="match status" value="1"/>
</dbReference>
<dbReference type="PROSITE" id="PS51318">
    <property type="entry name" value="TAT"/>
    <property type="match status" value="1"/>
</dbReference>
<dbReference type="RefSeq" id="WP_142581233.1">
    <property type="nucleotide sequence ID" value="NZ_CABFPH010000002.1"/>
</dbReference>
<protein>
    <submittedName>
        <fullName evidence="3">Epoxide hydrolase B</fullName>
        <ecNumber evidence="3">3.3.2.10</ecNumber>
    </submittedName>
</protein>
<evidence type="ECO:0000313" key="4">
    <source>
        <dbReference type="Proteomes" id="UP000410984"/>
    </source>
</evidence>
<evidence type="ECO:0000256" key="1">
    <source>
        <dbReference type="SAM" id="SignalP"/>
    </source>
</evidence>
<dbReference type="Pfam" id="PF00561">
    <property type="entry name" value="Abhydrolase_1"/>
    <property type="match status" value="1"/>
</dbReference>
<feature type="signal peptide" evidence="1">
    <location>
        <begin position="1"/>
        <end position="28"/>
    </location>
</feature>
<proteinExistence type="predicted"/>
<name>A0A509E6A1_9HYPH</name>
<dbReference type="OrthoDB" id="9780765at2"/>
<sequence>MPEQGNWTRRTWMKTAGALVLSAPAVQAGGAAGQAAKAQSGTLPIAEAGSLVSFGPLKQVAAGDLNVAYVEAGPPNGRPVLLLHGWPYDIHSYIDVAPRLASAGYRVLIPFLRGYGATRFLSDATPRNGQQAALAVDALEFLNALKIERALVAGYDWGARTACILAALWPERCTGLVSVSGYLIGSQQANALPLPPKAELQWWYQFYFATERGREGYARYTSDFVRLIWELASPKWQFGDDTFARSAPAFENPDHVAISIHNYRWRLGLAQGEARFDAIERTLAGFPTIGVPTVTMEGDANGAPHPEPSAYARKFTGRYEHRLITGGIGHNLPQEAPQAFAQAVIDVDGA</sequence>
<dbReference type="Proteomes" id="UP000410984">
    <property type="component" value="Unassembled WGS sequence"/>
</dbReference>
<dbReference type="Gene3D" id="3.40.50.1820">
    <property type="entry name" value="alpha/beta hydrolase"/>
    <property type="match status" value="1"/>
</dbReference>
<dbReference type="InterPro" id="IPR029058">
    <property type="entry name" value="AB_hydrolase_fold"/>
</dbReference>
<dbReference type="GO" id="GO:0016020">
    <property type="term" value="C:membrane"/>
    <property type="evidence" value="ECO:0007669"/>
    <property type="project" value="TreeGrafter"/>
</dbReference>
<dbReference type="InterPro" id="IPR006311">
    <property type="entry name" value="TAT_signal"/>
</dbReference>
<evidence type="ECO:0000313" key="3">
    <source>
        <dbReference type="EMBL" id="VUD69632.1"/>
    </source>
</evidence>
<dbReference type="EC" id="3.3.2.10" evidence="3"/>
<dbReference type="GO" id="GO:0004301">
    <property type="term" value="F:epoxide hydrolase activity"/>
    <property type="evidence" value="ECO:0007669"/>
    <property type="project" value="UniProtKB-EC"/>
</dbReference>
<dbReference type="InterPro" id="IPR000073">
    <property type="entry name" value="AB_hydrolase_1"/>
</dbReference>
<reference evidence="3 4" key="1">
    <citation type="submission" date="2019-06" db="EMBL/GenBank/DDBJ databases">
        <authorList>
            <person name="Rodrigo-Torres L."/>
            <person name="Arahal R. D."/>
            <person name="Lucena T."/>
        </authorList>
    </citation>
    <scope>NUCLEOTIDE SEQUENCE [LARGE SCALE GENOMIC DNA]</scope>
    <source>
        <strain evidence="3 4">SB0023/3</strain>
    </source>
</reference>
<dbReference type="AlphaFoldDB" id="A0A509E6A1"/>
<evidence type="ECO:0000259" key="2">
    <source>
        <dbReference type="Pfam" id="PF00561"/>
    </source>
</evidence>
<dbReference type="PANTHER" id="PTHR43798:SF33">
    <property type="entry name" value="HYDROLASE, PUTATIVE (AFU_ORTHOLOGUE AFUA_2G14860)-RELATED"/>
    <property type="match status" value="1"/>
</dbReference>
<accession>A0A509E6A1</accession>
<keyword evidence="1" id="KW-0732">Signal</keyword>
<keyword evidence="4" id="KW-1185">Reference proteome</keyword>
<keyword evidence="3" id="KW-0378">Hydrolase</keyword>
<feature type="domain" description="AB hydrolase-1" evidence="2">
    <location>
        <begin position="79"/>
        <end position="209"/>
    </location>
</feature>
<dbReference type="InterPro" id="IPR000639">
    <property type="entry name" value="Epox_hydrolase-like"/>
</dbReference>
<dbReference type="InterPro" id="IPR050266">
    <property type="entry name" value="AB_hydrolase_sf"/>
</dbReference>
<dbReference type="EMBL" id="CABFPH010000002">
    <property type="protein sequence ID" value="VUD69632.1"/>
    <property type="molecule type" value="Genomic_DNA"/>
</dbReference>